<sequence>MPVRVVDGAGQVQVEFWAVERPGPGDAGVADEREWSAARGHEAADVEEHGTEPVALRSLFRRSVSGSAERAWSKTSPASSARWKVRGSPVVLTRSLLDSIIEVSSTRRCPVWSDKGAVVSVADRACPGSQVRVRPSGVVIRSASRPAKERPVTASTMRMSNWKPVSE</sequence>
<evidence type="ECO:0000313" key="2">
    <source>
        <dbReference type="EMBL" id="MBP2185454.1"/>
    </source>
</evidence>
<feature type="region of interest" description="Disordered" evidence="1">
    <location>
        <begin position="22"/>
        <end position="48"/>
    </location>
</feature>
<dbReference type="EMBL" id="JAGGMS010000001">
    <property type="protein sequence ID" value="MBP2185454.1"/>
    <property type="molecule type" value="Genomic_DNA"/>
</dbReference>
<accession>A0ABS4Q2Z5</accession>
<reference evidence="2 3" key="1">
    <citation type="submission" date="2021-03" db="EMBL/GenBank/DDBJ databases">
        <title>Sequencing the genomes of 1000 actinobacteria strains.</title>
        <authorList>
            <person name="Klenk H.-P."/>
        </authorList>
    </citation>
    <scope>NUCLEOTIDE SEQUENCE [LARGE SCALE GENOMIC DNA]</scope>
    <source>
        <strain evidence="2 3">DSM 45510</strain>
    </source>
</reference>
<proteinExistence type="predicted"/>
<gene>
    <name evidence="2" type="ORF">JOM49_006980</name>
</gene>
<evidence type="ECO:0000313" key="3">
    <source>
        <dbReference type="Proteomes" id="UP000741013"/>
    </source>
</evidence>
<comment type="caution">
    <text evidence="2">The sequence shown here is derived from an EMBL/GenBank/DDBJ whole genome shotgun (WGS) entry which is preliminary data.</text>
</comment>
<evidence type="ECO:0000256" key="1">
    <source>
        <dbReference type="SAM" id="MobiDB-lite"/>
    </source>
</evidence>
<feature type="region of interest" description="Disordered" evidence="1">
    <location>
        <begin position="143"/>
        <end position="167"/>
    </location>
</feature>
<dbReference type="Proteomes" id="UP000741013">
    <property type="component" value="Unassembled WGS sequence"/>
</dbReference>
<feature type="compositionally biased region" description="Basic and acidic residues" evidence="1">
    <location>
        <begin position="30"/>
        <end position="48"/>
    </location>
</feature>
<name>A0ABS4Q2Z5_9PSEU</name>
<keyword evidence="3" id="KW-1185">Reference proteome</keyword>
<protein>
    <submittedName>
        <fullName evidence="2">Uncharacterized protein</fullName>
    </submittedName>
</protein>
<organism evidence="2 3">
    <name type="scientific">Amycolatopsis magusensis</name>
    <dbReference type="NCBI Taxonomy" id="882444"/>
    <lineage>
        <taxon>Bacteria</taxon>
        <taxon>Bacillati</taxon>
        <taxon>Actinomycetota</taxon>
        <taxon>Actinomycetes</taxon>
        <taxon>Pseudonocardiales</taxon>
        <taxon>Pseudonocardiaceae</taxon>
        <taxon>Amycolatopsis</taxon>
    </lineage>
</organism>